<reference evidence="2" key="3">
    <citation type="submission" date="2023-05" db="EMBL/GenBank/DDBJ databases">
        <authorList>
            <person name="Smith C.H."/>
        </authorList>
    </citation>
    <scope>NUCLEOTIDE SEQUENCE</scope>
    <source>
        <strain evidence="2">CHS0354</strain>
        <tissue evidence="2">Mantle</tissue>
    </source>
</reference>
<dbReference type="Proteomes" id="UP001195483">
    <property type="component" value="Unassembled WGS sequence"/>
</dbReference>
<evidence type="ECO:0000313" key="3">
    <source>
        <dbReference type="Proteomes" id="UP001195483"/>
    </source>
</evidence>
<dbReference type="EMBL" id="JAEAOA010001886">
    <property type="protein sequence ID" value="KAK3600653.1"/>
    <property type="molecule type" value="Genomic_DNA"/>
</dbReference>
<gene>
    <name evidence="2" type="ORF">CHS0354_031566</name>
</gene>
<feature type="signal peptide" evidence="1">
    <location>
        <begin position="1"/>
        <end position="22"/>
    </location>
</feature>
<reference evidence="2" key="1">
    <citation type="journal article" date="2021" name="Genome Biol. Evol.">
        <title>A High-Quality Reference Genome for a Parasitic Bivalve with Doubly Uniparental Inheritance (Bivalvia: Unionida).</title>
        <authorList>
            <person name="Smith C.H."/>
        </authorList>
    </citation>
    <scope>NUCLEOTIDE SEQUENCE</scope>
    <source>
        <strain evidence="2">CHS0354</strain>
    </source>
</reference>
<proteinExistence type="predicted"/>
<feature type="chain" id="PRO_5041936143" description="Secreted protein" evidence="1">
    <location>
        <begin position="23"/>
        <end position="140"/>
    </location>
</feature>
<keyword evidence="1" id="KW-0732">Signal</keyword>
<sequence>MKSFSFRCTGILFLLLLQYGYAVTLWDCYHWTASDQDLINARGGDQEAERRVCEVIRGHVFTGGENTQTPGCGACWCCQKQETLWKCHPWTTRDLARIKALGGGKMAEREVCDGKIGHLFTAGQNKLTPGCGSCWCCHKV</sequence>
<dbReference type="AlphaFoldDB" id="A0AAE0SZW6"/>
<evidence type="ECO:0008006" key="4">
    <source>
        <dbReference type="Google" id="ProtNLM"/>
    </source>
</evidence>
<accession>A0AAE0SZW6</accession>
<name>A0AAE0SZW6_9BIVA</name>
<evidence type="ECO:0000256" key="1">
    <source>
        <dbReference type="SAM" id="SignalP"/>
    </source>
</evidence>
<keyword evidence="3" id="KW-1185">Reference proteome</keyword>
<evidence type="ECO:0000313" key="2">
    <source>
        <dbReference type="EMBL" id="KAK3600653.1"/>
    </source>
</evidence>
<reference evidence="2" key="2">
    <citation type="journal article" date="2021" name="Genome Biol. Evol.">
        <title>Developing a high-quality reference genome for a parasitic bivalve with doubly uniparental inheritance (Bivalvia: Unionida).</title>
        <authorList>
            <person name="Smith C.H."/>
        </authorList>
    </citation>
    <scope>NUCLEOTIDE SEQUENCE</scope>
    <source>
        <strain evidence="2">CHS0354</strain>
        <tissue evidence="2">Mantle</tissue>
    </source>
</reference>
<organism evidence="2 3">
    <name type="scientific">Potamilus streckersoni</name>
    <dbReference type="NCBI Taxonomy" id="2493646"/>
    <lineage>
        <taxon>Eukaryota</taxon>
        <taxon>Metazoa</taxon>
        <taxon>Spiralia</taxon>
        <taxon>Lophotrochozoa</taxon>
        <taxon>Mollusca</taxon>
        <taxon>Bivalvia</taxon>
        <taxon>Autobranchia</taxon>
        <taxon>Heteroconchia</taxon>
        <taxon>Palaeoheterodonta</taxon>
        <taxon>Unionida</taxon>
        <taxon>Unionoidea</taxon>
        <taxon>Unionidae</taxon>
        <taxon>Ambleminae</taxon>
        <taxon>Lampsilini</taxon>
        <taxon>Potamilus</taxon>
    </lineage>
</organism>
<comment type="caution">
    <text evidence="2">The sequence shown here is derived from an EMBL/GenBank/DDBJ whole genome shotgun (WGS) entry which is preliminary data.</text>
</comment>
<protein>
    <recommendedName>
        <fullName evidence="4">Secreted protein</fullName>
    </recommendedName>
</protein>